<sequence length="696" mass="78790">MADRQRPNHEVKDSGHGVYSSSGSAHARRNSTVYAAATNAPVAARTEPQRQVTEMQEDGSRESETQGIPYGPTSGPSPMPYTPSQTPVSEPDMTPIEHHTEESIKNDIKHFINEEMEPGGQHAWCYENADEKPPITPDSLAELDMPRIINNPKLRHDVNFDRELHFRPNLDGSKGKQKMQQADQYWRALQAELFMNSLALQRRYQSPDNAPYWERIGKESLKRLPHIFKAVRDILKTLVPDYDQKVVKERLDVEHIMQQIQNGVCDLFDLGNWLAKVLKNHCAPMRDALVDSMQKEIKLGATNNDCEKLANGLRLLMNILEAMKLDVANHQIRHMRPLLIDDTINFQRRYNLHRIQLGKINPVEARRWMNDQIQPFGFESIPLHAVARALIQDLLYNDSSSFCPQTFYLDSDRLKALRLELHNKVYHAICRDVLREIASPDLPHAHLAEAYEALHHSVTAIVGAHGKFAERFENIAAEIVRVLLVVEDRFPPYDLSLQCLAEQKLVQRLRRDCSAFRENAQMLADEIIAKIKDHVHDHVRLSALDLQDILVPVASSTSSRHSMGFGAMYDPMMSDMRPVPVDRHEDVVRRFTHIIALHWQVWADMVYLAPHQDGDDDSASDNGSTSTIVQSQQGSPTIPVATAVYAPGRKWLPVSVTVTDVPSGLPSPASSPKPEDGDLADPTNEDNLDQQQRQPA</sequence>
<dbReference type="KEGG" id="ffu:CLAFUR5_13616"/>
<evidence type="ECO:0000256" key="1">
    <source>
        <dbReference type="ARBA" id="ARBA00010954"/>
    </source>
</evidence>
<dbReference type="PANTHER" id="PTHR12832:SF11">
    <property type="entry name" value="LD23868P"/>
    <property type="match status" value="1"/>
</dbReference>
<feature type="region of interest" description="Disordered" evidence="2">
    <location>
        <begin position="1"/>
        <end position="94"/>
    </location>
</feature>
<reference evidence="3" key="2">
    <citation type="journal article" date="2022" name="Microb. Genom.">
        <title>A chromosome-scale genome assembly of the tomato pathogen Cladosporium fulvum reveals a compartmentalized genome architecture and the presence of a dispensable chromosome.</title>
        <authorList>
            <person name="Zaccaron A.Z."/>
            <person name="Chen L.H."/>
            <person name="Samaras A."/>
            <person name="Stergiopoulos I."/>
        </authorList>
    </citation>
    <scope>NUCLEOTIDE SEQUENCE</scope>
    <source>
        <strain evidence="3">Race5_Kim</strain>
    </source>
</reference>
<reference evidence="3" key="1">
    <citation type="submission" date="2021-12" db="EMBL/GenBank/DDBJ databases">
        <authorList>
            <person name="Zaccaron A."/>
            <person name="Stergiopoulos I."/>
        </authorList>
    </citation>
    <scope>NUCLEOTIDE SEQUENCE</scope>
    <source>
        <strain evidence="3">Race5_Kim</strain>
    </source>
</reference>
<feature type="region of interest" description="Disordered" evidence="2">
    <location>
        <begin position="613"/>
        <end position="635"/>
    </location>
</feature>
<dbReference type="Proteomes" id="UP000756132">
    <property type="component" value="Chromosome 12"/>
</dbReference>
<feature type="compositionally biased region" description="Low complexity" evidence="2">
    <location>
        <begin position="35"/>
        <end position="44"/>
    </location>
</feature>
<name>A0A9Q8PLI3_PASFU</name>
<feature type="compositionally biased region" description="Basic and acidic residues" evidence="2">
    <location>
        <begin position="1"/>
        <end position="15"/>
    </location>
</feature>
<proteinExistence type="inferred from homology"/>
<feature type="compositionally biased region" description="Acidic residues" evidence="2">
    <location>
        <begin position="677"/>
        <end position="688"/>
    </location>
</feature>
<keyword evidence="4" id="KW-1185">Reference proteome</keyword>
<dbReference type="AlphaFoldDB" id="A0A9Q8PLI3"/>
<evidence type="ECO:0000313" key="4">
    <source>
        <dbReference type="Proteomes" id="UP000756132"/>
    </source>
</evidence>
<organism evidence="3 4">
    <name type="scientific">Passalora fulva</name>
    <name type="common">Tomato leaf mold</name>
    <name type="synonym">Cladosporium fulvum</name>
    <dbReference type="NCBI Taxonomy" id="5499"/>
    <lineage>
        <taxon>Eukaryota</taxon>
        <taxon>Fungi</taxon>
        <taxon>Dikarya</taxon>
        <taxon>Ascomycota</taxon>
        <taxon>Pezizomycotina</taxon>
        <taxon>Dothideomycetes</taxon>
        <taxon>Dothideomycetidae</taxon>
        <taxon>Mycosphaerellales</taxon>
        <taxon>Mycosphaerellaceae</taxon>
        <taxon>Fulvia</taxon>
    </lineage>
</organism>
<protein>
    <submittedName>
        <fullName evidence="3">Uncharacterized protein</fullName>
    </submittedName>
</protein>
<dbReference type="InterPro" id="IPR008862">
    <property type="entry name" value="Tcp11"/>
</dbReference>
<gene>
    <name evidence="3" type="ORF">CLAFUR5_13616</name>
</gene>
<dbReference type="GO" id="GO:0010737">
    <property type="term" value="P:protein kinase A signaling"/>
    <property type="evidence" value="ECO:0007669"/>
    <property type="project" value="TreeGrafter"/>
</dbReference>
<accession>A0A9Q8PLI3</accession>
<comment type="similarity">
    <text evidence="1">Belongs to the TCP11 family.</text>
</comment>
<dbReference type="OrthoDB" id="276323at2759"/>
<evidence type="ECO:0000313" key="3">
    <source>
        <dbReference type="EMBL" id="UJO24678.1"/>
    </source>
</evidence>
<dbReference type="Pfam" id="PF05794">
    <property type="entry name" value="Tcp11"/>
    <property type="match status" value="1"/>
</dbReference>
<evidence type="ECO:0000256" key="2">
    <source>
        <dbReference type="SAM" id="MobiDB-lite"/>
    </source>
</evidence>
<dbReference type="RefSeq" id="XP_047769044.1">
    <property type="nucleotide sequence ID" value="XM_047912764.1"/>
</dbReference>
<dbReference type="PANTHER" id="PTHR12832">
    <property type="entry name" value="TESTIS-SPECIFIC PROTEIN PBS13 T-COMPLEX 11"/>
    <property type="match status" value="1"/>
</dbReference>
<dbReference type="EMBL" id="CP090174">
    <property type="protein sequence ID" value="UJO24678.1"/>
    <property type="molecule type" value="Genomic_DNA"/>
</dbReference>
<dbReference type="GeneID" id="71993494"/>
<feature type="region of interest" description="Disordered" evidence="2">
    <location>
        <begin position="658"/>
        <end position="696"/>
    </location>
</feature>